<sequence length="98" mass="10506">MTFLRLEVQGEGMVHLAKSGLGTPIRKRDPPTERVNKPSELMSASDLVSSVKASDSGLRAIETKLGWTVIGKVSSNVKNAMSTTSSLHVRNVSVKELG</sequence>
<gene>
    <name evidence="1" type="ORF">TNIN_4471</name>
</gene>
<reference evidence="1" key="1">
    <citation type="submission" date="2020-08" db="EMBL/GenBank/DDBJ databases">
        <title>Multicomponent nature underlies the extraordinary mechanical properties of spider dragline silk.</title>
        <authorList>
            <person name="Kono N."/>
            <person name="Nakamura H."/>
            <person name="Mori M."/>
            <person name="Yoshida Y."/>
            <person name="Ohtoshi R."/>
            <person name="Malay A.D."/>
            <person name="Moran D.A.P."/>
            <person name="Tomita M."/>
            <person name="Numata K."/>
            <person name="Arakawa K."/>
        </authorList>
    </citation>
    <scope>NUCLEOTIDE SEQUENCE</scope>
</reference>
<dbReference type="EMBL" id="BMAV01006580">
    <property type="protein sequence ID" value="GFY48635.1"/>
    <property type="molecule type" value="Genomic_DNA"/>
</dbReference>
<dbReference type="AlphaFoldDB" id="A0A8X6X805"/>
<accession>A0A8X6X805</accession>
<organism evidence="1 2">
    <name type="scientific">Trichonephila inaurata madagascariensis</name>
    <dbReference type="NCBI Taxonomy" id="2747483"/>
    <lineage>
        <taxon>Eukaryota</taxon>
        <taxon>Metazoa</taxon>
        <taxon>Ecdysozoa</taxon>
        <taxon>Arthropoda</taxon>
        <taxon>Chelicerata</taxon>
        <taxon>Arachnida</taxon>
        <taxon>Araneae</taxon>
        <taxon>Araneomorphae</taxon>
        <taxon>Entelegynae</taxon>
        <taxon>Araneoidea</taxon>
        <taxon>Nephilidae</taxon>
        <taxon>Trichonephila</taxon>
        <taxon>Trichonephila inaurata</taxon>
    </lineage>
</organism>
<evidence type="ECO:0000313" key="2">
    <source>
        <dbReference type="Proteomes" id="UP000886998"/>
    </source>
</evidence>
<keyword evidence="2" id="KW-1185">Reference proteome</keyword>
<dbReference type="Proteomes" id="UP000886998">
    <property type="component" value="Unassembled WGS sequence"/>
</dbReference>
<proteinExistence type="predicted"/>
<comment type="caution">
    <text evidence="1">The sequence shown here is derived from an EMBL/GenBank/DDBJ whole genome shotgun (WGS) entry which is preliminary data.</text>
</comment>
<name>A0A8X6X805_9ARAC</name>
<protein>
    <submittedName>
        <fullName evidence="1">Uncharacterized protein</fullName>
    </submittedName>
</protein>
<evidence type="ECO:0000313" key="1">
    <source>
        <dbReference type="EMBL" id="GFY48635.1"/>
    </source>
</evidence>